<proteinExistence type="predicted"/>
<dbReference type="AlphaFoldDB" id="A0A7I8K3L2"/>
<evidence type="ECO:0000313" key="2">
    <source>
        <dbReference type="Proteomes" id="UP000663760"/>
    </source>
</evidence>
<protein>
    <submittedName>
        <fullName evidence="1">Uncharacterized protein</fullName>
    </submittedName>
</protein>
<sequence length="101" mass="11046">MIKTCRRQEQKKRRPREIRTTSPVVIMADLIAAGDQSGWKLLIYAATAAAWGVDIDVPERMLKRERRGSLFPVIGTYMGCADSMSTPGATISGCPHTPAPS</sequence>
<accession>A0A7I8K3L2</accession>
<gene>
    <name evidence="1" type="ORF">SI8410_02002980</name>
</gene>
<name>A0A7I8K3L2_SPIIN</name>
<dbReference type="EMBL" id="LR746265">
    <property type="protein sequence ID" value="CAA7391729.1"/>
    <property type="molecule type" value="Genomic_DNA"/>
</dbReference>
<keyword evidence="2" id="KW-1185">Reference proteome</keyword>
<dbReference type="OrthoDB" id="1536506at2759"/>
<reference evidence="1" key="1">
    <citation type="submission" date="2020-02" db="EMBL/GenBank/DDBJ databases">
        <authorList>
            <person name="Scholz U."/>
            <person name="Mascher M."/>
            <person name="Fiebig A."/>
        </authorList>
    </citation>
    <scope>NUCLEOTIDE SEQUENCE</scope>
</reference>
<evidence type="ECO:0000313" key="1">
    <source>
        <dbReference type="EMBL" id="CAA7391729.1"/>
    </source>
</evidence>
<organism evidence="1 2">
    <name type="scientific">Spirodela intermedia</name>
    <name type="common">Intermediate duckweed</name>
    <dbReference type="NCBI Taxonomy" id="51605"/>
    <lineage>
        <taxon>Eukaryota</taxon>
        <taxon>Viridiplantae</taxon>
        <taxon>Streptophyta</taxon>
        <taxon>Embryophyta</taxon>
        <taxon>Tracheophyta</taxon>
        <taxon>Spermatophyta</taxon>
        <taxon>Magnoliopsida</taxon>
        <taxon>Liliopsida</taxon>
        <taxon>Araceae</taxon>
        <taxon>Lemnoideae</taxon>
        <taxon>Spirodela</taxon>
    </lineage>
</organism>
<dbReference type="Proteomes" id="UP000663760">
    <property type="component" value="Chromosome 2"/>
</dbReference>